<dbReference type="SUPFAM" id="SSF48013">
    <property type="entry name" value="NusB-like"/>
    <property type="match status" value="1"/>
</dbReference>
<dbReference type="Pfam" id="PF01029">
    <property type="entry name" value="NusB"/>
    <property type="match status" value="1"/>
</dbReference>
<proteinExistence type="inferred from homology"/>
<dbReference type="EMBL" id="JADIMF010000118">
    <property type="protein sequence ID" value="MBO8469578.1"/>
    <property type="molecule type" value="Genomic_DNA"/>
</dbReference>
<comment type="caution">
    <text evidence="8">The sequence shown here is derived from an EMBL/GenBank/DDBJ whole genome shotgun (WGS) entry which is preliminary data.</text>
</comment>
<sequence length="144" mass="16616">MQNKARHHDRSIAVSSLYSLDFRNALDSDPATIDPFQGMNEEEIAALDEEDRIFIRFLVFGTLQNREQIDELISKYSINRPIEKIDLVDRNILRVAFYQLAFSKDVHPAIVIDEAVKLSQELSNDVSFRFINGILDTARKDMEV</sequence>
<dbReference type="Gene3D" id="1.10.940.10">
    <property type="entry name" value="NusB-like"/>
    <property type="match status" value="1"/>
</dbReference>
<evidence type="ECO:0000256" key="4">
    <source>
        <dbReference type="ARBA" id="ARBA00023015"/>
    </source>
</evidence>
<feature type="domain" description="NusB/RsmB/TIM44" evidence="7">
    <location>
        <begin position="9"/>
        <end position="138"/>
    </location>
</feature>
<evidence type="ECO:0000256" key="2">
    <source>
        <dbReference type="ARBA" id="ARBA00022814"/>
    </source>
</evidence>
<evidence type="ECO:0000256" key="3">
    <source>
        <dbReference type="ARBA" id="ARBA00022884"/>
    </source>
</evidence>
<evidence type="ECO:0000259" key="7">
    <source>
        <dbReference type="Pfam" id="PF01029"/>
    </source>
</evidence>
<reference evidence="8" key="1">
    <citation type="submission" date="2020-10" db="EMBL/GenBank/DDBJ databases">
        <authorList>
            <person name="Gilroy R."/>
        </authorList>
    </citation>
    <scope>NUCLEOTIDE SEQUENCE</scope>
    <source>
        <strain evidence="8">14700</strain>
    </source>
</reference>
<evidence type="ECO:0000256" key="6">
    <source>
        <dbReference type="HAMAP-Rule" id="MF_00073"/>
    </source>
</evidence>
<dbReference type="NCBIfam" id="TIGR01951">
    <property type="entry name" value="nusB"/>
    <property type="match status" value="1"/>
</dbReference>
<keyword evidence="4 6" id="KW-0805">Transcription regulation</keyword>
<dbReference type="AlphaFoldDB" id="A0A9D9NDN6"/>
<dbReference type="InterPro" id="IPR011605">
    <property type="entry name" value="NusB_fam"/>
</dbReference>
<evidence type="ECO:0000256" key="5">
    <source>
        <dbReference type="ARBA" id="ARBA00023163"/>
    </source>
</evidence>
<comment type="similarity">
    <text evidence="1 6">Belongs to the NusB family.</text>
</comment>
<dbReference type="InterPro" id="IPR035926">
    <property type="entry name" value="NusB-like_sf"/>
</dbReference>
<dbReference type="PANTHER" id="PTHR11078:SF3">
    <property type="entry name" value="ANTITERMINATION NUSB DOMAIN-CONTAINING PROTEIN"/>
    <property type="match status" value="1"/>
</dbReference>
<keyword evidence="5 6" id="KW-0804">Transcription</keyword>
<dbReference type="GO" id="GO:0006353">
    <property type="term" value="P:DNA-templated transcription termination"/>
    <property type="evidence" value="ECO:0007669"/>
    <property type="project" value="UniProtKB-UniRule"/>
</dbReference>
<keyword evidence="2 6" id="KW-0889">Transcription antitermination</keyword>
<evidence type="ECO:0000313" key="8">
    <source>
        <dbReference type="EMBL" id="MBO8469578.1"/>
    </source>
</evidence>
<accession>A0A9D9NDN6</accession>
<evidence type="ECO:0000256" key="1">
    <source>
        <dbReference type="ARBA" id="ARBA00005952"/>
    </source>
</evidence>
<organism evidence="8 9">
    <name type="scientific">Candidatus Ornithospirochaeta stercoravium</name>
    <dbReference type="NCBI Taxonomy" id="2840897"/>
    <lineage>
        <taxon>Bacteria</taxon>
        <taxon>Pseudomonadati</taxon>
        <taxon>Spirochaetota</taxon>
        <taxon>Spirochaetia</taxon>
        <taxon>Spirochaetales</taxon>
        <taxon>Spirochaetaceae</taxon>
        <taxon>Spirochaetaceae incertae sedis</taxon>
        <taxon>Candidatus Ornithospirochaeta</taxon>
    </lineage>
</organism>
<protein>
    <recommendedName>
        <fullName evidence="6">Transcription antitermination protein NusB</fullName>
    </recommendedName>
    <alternativeName>
        <fullName evidence="6">Antitermination factor NusB</fullName>
    </alternativeName>
</protein>
<dbReference type="InterPro" id="IPR006027">
    <property type="entry name" value="NusB_RsmB_TIM44"/>
</dbReference>
<reference evidence="8" key="2">
    <citation type="journal article" date="2021" name="PeerJ">
        <title>Extensive microbial diversity within the chicken gut microbiome revealed by metagenomics and culture.</title>
        <authorList>
            <person name="Gilroy R."/>
            <person name="Ravi A."/>
            <person name="Getino M."/>
            <person name="Pursley I."/>
            <person name="Horton D.L."/>
            <person name="Alikhan N.F."/>
            <person name="Baker D."/>
            <person name="Gharbi K."/>
            <person name="Hall N."/>
            <person name="Watson M."/>
            <person name="Adriaenssens E.M."/>
            <person name="Foster-Nyarko E."/>
            <person name="Jarju S."/>
            <person name="Secka A."/>
            <person name="Antonio M."/>
            <person name="Oren A."/>
            <person name="Chaudhuri R.R."/>
            <person name="La Ragione R."/>
            <person name="Hildebrand F."/>
            <person name="Pallen M.J."/>
        </authorList>
    </citation>
    <scope>NUCLEOTIDE SEQUENCE</scope>
    <source>
        <strain evidence="8">14700</strain>
    </source>
</reference>
<comment type="function">
    <text evidence="6">Involved in transcription antitermination. Required for transcription of ribosomal RNA (rRNA) genes. Binds specifically to the boxA antiterminator sequence of the ribosomal RNA (rrn) operons.</text>
</comment>
<dbReference type="GO" id="GO:0031564">
    <property type="term" value="P:transcription antitermination"/>
    <property type="evidence" value="ECO:0007669"/>
    <property type="project" value="UniProtKB-KW"/>
</dbReference>
<evidence type="ECO:0000313" key="9">
    <source>
        <dbReference type="Proteomes" id="UP000810292"/>
    </source>
</evidence>
<dbReference type="HAMAP" id="MF_00073">
    <property type="entry name" value="NusB"/>
    <property type="match status" value="1"/>
</dbReference>
<keyword evidence="3 6" id="KW-0694">RNA-binding</keyword>
<dbReference type="GO" id="GO:0003723">
    <property type="term" value="F:RNA binding"/>
    <property type="evidence" value="ECO:0007669"/>
    <property type="project" value="UniProtKB-UniRule"/>
</dbReference>
<name>A0A9D9NDN6_9SPIO</name>
<gene>
    <name evidence="6 8" type="primary">nusB</name>
    <name evidence="8" type="ORF">IAA72_07325</name>
</gene>
<dbReference type="Proteomes" id="UP000810292">
    <property type="component" value="Unassembled WGS sequence"/>
</dbReference>
<dbReference type="PANTHER" id="PTHR11078">
    <property type="entry name" value="N UTILIZATION SUBSTANCE PROTEIN B-RELATED"/>
    <property type="match status" value="1"/>
</dbReference>
<dbReference type="GO" id="GO:0005829">
    <property type="term" value="C:cytosol"/>
    <property type="evidence" value="ECO:0007669"/>
    <property type="project" value="TreeGrafter"/>
</dbReference>